<dbReference type="Pfam" id="PF00440">
    <property type="entry name" value="TetR_N"/>
    <property type="match status" value="1"/>
</dbReference>
<accession>A0ABP0ESN4</accession>
<feature type="DNA-binding region" description="H-T-H motif" evidence="2">
    <location>
        <begin position="49"/>
        <end position="68"/>
    </location>
</feature>
<organism evidence="4 5">
    <name type="scientific">Eupransor demetentiae</name>
    <dbReference type="NCBI Taxonomy" id="3109584"/>
    <lineage>
        <taxon>Bacteria</taxon>
        <taxon>Bacillati</taxon>
        <taxon>Bacillota</taxon>
        <taxon>Bacilli</taxon>
        <taxon>Lactobacillales</taxon>
        <taxon>Lactobacillaceae</taxon>
        <taxon>Eupransor</taxon>
    </lineage>
</organism>
<dbReference type="InterPro" id="IPR050624">
    <property type="entry name" value="HTH-type_Tx_Regulator"/>
</dbReference>
<dbReference type="PANTHER" id="PTHR43479:SF7">
    <property type="entry name" value="TETR-FAMILY TRANSCRIPTIONAL REGULATOR"/>
    <property type="match status" value="1"/>
</dbReference>
<dbReference type="EMBL" id="CAWVOH010000002">
    <property type="protein sequence ID" value="CAK8054605.1"/>
    <property type="molecule type" value="Genomic_DNA"/>
</dbReference>
<evidence type="ECO:0000313" key="4">
    <source>
        <dbReference type="EMBL" id="CAK8054605.1"/>
    </source>
</evidence>
<protein>
    <submittedName>
        <fullName evidence="4">AcrR family</fullName>
    </submittedName>
</protein>
<feature type="domain" description="HTH tetR-type" evidence="3">
    <location>
        <begin position="26"/>
        <end position="86"/>
    </location>
</feature>
<dbReference type="InterPro" id="IPR001647">
    <property type="entry name" value="HTH_TetR"/>
</dbReference>
<keyword evidence="5" id="KW-1185">Reference proteome</keyword>
<evidence type="ECO:0000256" key="2">
    <source>
        <dbReference type="PROSITE-ProRule" id="PRU00335"/>
    </source>
</evidence>
<dbReference type="PROSITE" id="PS50977">
    <property type="entry name" value="HTH_TETR_2"/>
    <property type="match status" value="1"/>
</dbReference>
<keyword evidence="1 2" id="KW-0238">DNA-binding</keyword>
<dbReference type="InterPro" id="IPR039532">
    <property type="entry name" value="TetR_C_Firmicutes"/>
</dbReference>
<gene>
    <name evidence="4" type="ORF">R54876_GBNLAHCA_01178</name>
</gene>
<evidence type="ECO:0000313" key="5">
    <source>
        <dbReference type="Proteomes" id="UP001314241"/>
    </source>
</evidence>
<evidence type="ECO:0000259" key="3">
    <source>
        <dbReference type="PROSITE" id="PS50977"/>
    </source>
</evidence>
<dbReference type="PANTHER" id="PTHR43479">
    <property type="entry name" value="ACREF/ENVCD OPERON REPRESSOR-RELATED"/>
    <property type="match status" value="1"/>
</dbReference>
<sequence length="207" mass="24094">MNKSLNYYIKKFEESVLNMKTDARYQQSDARIQNEFLKLVKTVGFDHITVSQIVKAAEINRSTFYAHYIDKEDLMEKMQLATIEEVLSDLPKLSYENLQNASVIRQRIIGLCEGLYQRRDIFQLFIGPKSDGKFGFRLTNRAQKEFQNNQLDQRITIPAEYVNAMTGSTVINLMVTWMQRNFKETPEEFSEIVGQIAPGIFKNLLNM</sequence>
<name>A0ABP0ESN4_9LACO</name>
<proteinExistence type="predicted"/>
<evidence type="ECO:0000256" key="1">
    <source>
        <dbReference type="ARBA" id="ARBA00023125"/>
    </source>
</evidence>
<comment type="caution">
    <text evidence="4">The sequence shown here is derived from an EMBL/GenBank/DDBJ whole genome shotgun (WGS) entry which is preliminary data.</text>
</comment>
<dbReference type="SUPFAM" id="SSF46689">
    <property type="entry name" value="Homeodomain-like"/>
    <property type="match status" value="1"/>
</dbReference>
<reference evidence="4 5" key="1">
    <citation type="submission" date="2024-01" db="EMBL/GenBank/DDBJ databases">
        <authorList>
            <person name="Botero Cardona J."/>
        </authorList>
    </citation>
    <scope>NUCLEOTIDE SEQUENCE [LARGE SCALE GENOMIC DNA]</scope>
    <source>
        <strain evidence="4 5">LMG 33000</strain>
    </source>
</reference>
<dbReference type="InterPro" id="IPR009057">
    <property type="entry name" value="Homeodomain-like_sf"/>
</dbReference>
<dbReference type="Pfam" id="PF14278">
    <property type="entry name" value="TetR_C_8"/>
    <property type="match status" value="1"/>
</dbReference>
<dbReference type="Proteomes" id="UP001314241">
    <property type="component" value="Unassembled WGS sequence"/>
</dbReference>
<dbReference type="Gene3D" id="1.10.357.10">
    <property type="entry name" value="Tetracycline Repressor, domain 2"/>
    <property type="match status" value="1"/>
</dbReference>